<dbReference type="Proteomes" id="UP000831701">
    <property type="component" value="Chromosome 22"/>
</dbReference>
<reference evidence="1" key="1">
    <citation type="submission" date="2022-04" db="EMBL/GenBank/DDBJ databases">
        <title>Jade perch genome.</title>
        <authorList>
            <person name="Chao B."/>
        </authorList>
    </citation>
    <scope>NUCLEOTIDE SEQUENCE</scope>
    <source>
        <strain evidence="1">CB-2022</strain>
    </source>
</reference>
<name>A0ACB8VFK5_9TELE</name>
<proteinExistence type="predicted"/>
<gene>
    <name evidence="1" type="ORF">L3Q82_018488</name>
</gene>
<protein>
    <submittedName>
        <fullName evidence="1">Uncharacterized protein</fullName>
    </submittedName>
</protein>
<organism evidence="1 2">
    <name type="scientific">Scortum barcoo</name>
    <name type="common">barcoo grunter</name>
    <dbReference type="NCBI Taxonomy" id="214431"/>
    <lineage>
        <taxon>Eukaryota</taxon>
        <taxon>Metazoa</taxon>
        <taxon>Chordata</taxon>
        <taxon>Craniata</taxon>
        <taxon>Vertebrata</taxon>
        <taxon>Euteleostomi</taxon>
        <taxon>Actinopterygii</taxon>
        <taxon>Neopterygii</taxon>
        <taxon>Teleostei</taxon>
        <taxon>Neoteleostei</taxon>
        <taxon>Acanthomorphata</taxon>
        <taxon>Eupercaria</taxon>
        <taxon>Centrarchiformes</taxon>
        <taxon>Terapontoidei</taxon>
        <taxon>Terapontidae</taxon>
        <taxon>Scortum</taxon>
    </lineage>
</organism>
<dbReference type="EMBL" id="CM041552">
    <property type="protein sequence ID" value="KAI3354231.1"/>
    <property type="molecule type" value="Genomic_DNA"/>
</dbReference>
<sequence>MAVHRRFPSNLMEFERCCKEEWAKLPKDSSSGYSANIKKSKSFRTVENLRGRGRKLKVTPVLARRIVREVKKIQDHRQGRILENLGPAGGINASQGRHCTLLGSTDADQGGRHFSR</sequence>
<evidence type="ECO:0000313" key="1">
    <source>
        <dbReference type="EMBL" id="KAI3354231.1"/>
    </source>
</evidence>
<keyword evidence="2" id="KW-1185">Reference proteome</keyword>
<evidence type="ECO:0000313" key="2">
    <source>
        <dbReference type="Proteomes" id="UP000831701"/>
    </source>
</evidence>
<comment type="caution">
    <text evidence="1">The sequence shown here is derived from an EMBL/GenBank/DDBJ whole genome shotgun (WGS) entry which is preliminary data.</text>
</comment>
<accession>A0ACB8VFK5</accession>